<dbReference type="AlphaFoldDB" id="A0AAD7G2N3"/>
<gene>
    <name evidence="2" type="ORF">B0H17DRAFT_1145110</name>
</gene>
<keyword evidence="3" id="KW-1185">Reference proteome</keyword>
<dbReference type="EMBL" id="JARKIE010000264">
    <property type="protein sequence ID" value="KAJ7659975.1"/>
    <property type="molecule type" value="Genomic_DNA"/>
</dbReference>
<evidence type="ECO:0000256" key="1">
    <source>
        <dbReference type="SAM" id="MobiDB-lite"/>
    </source>
</evidence>
<proteinExistence type="predicted"/>
<protein>
    <submittedName>
        <fullName evidence="2">Uncharacterized protein</fullName>
    </submittedName>
</protein>
<feature type="region of interest" description="Disordered" evidence="1">
    <location>
        <begin position="170"/>
        <end position="214"/>
    </location>
</feature>
<reference evidence="2" key="1">
    <citation type="submission" date="2023-03" db="EMBL/GenBank/DDBJ databases">
        <title>Massive genome expansion in bonnet fungi (Mycena s.s.) driven by repeated elements and novel gene families across ecological guilds.</title>
        <authorList>
            <consortium name="Lawrence Berkeley National Laboratory"/>
            <person name="Harder C.B."/>
            <person name="Miyauchi S."/>
            <person name="Viragh M."/>
            <person name="Kuo A."/>
            <person name="Thoen E."/>
            <person name="Andreopoulos B."/>
            <person name="Lu D."/>
            <person name="Skrede I."/>
            <person name="Drula E."/>
            <person name="Henrissat B."/>
            <person name="Morin E."/>
            <person name="Kohler A."/>
            <person name="Barry K."/>
            <person name="LaButti K."/>
            <person name="Morin E."/>
            <person name="Salamov A."/>
            <person name="Lipzen A."/>
            <person name="Mereny Z."/>
            <person name="Hegedus B."/>
            <person name="Baldrian P."/>
            <person name="Stursova M."/>
            <person name="Weitz H."/>
            <person name="Taylor A."/>
            <person name="Grigoriev I.V."/>
            <person name="Nagy L.G."/>
            <person name="Martin F."/>
            <person name="Kauserud H."/>
        </authorList>
    </citation>
    <scope>NUCLEOTIDE SEQUENCE</scope>
    <source>
        <strain evidence="2">CBHHK067</strain>
    </source>
</reference>
<name>A0AAD7G2N3_MYCRO</name>
<accession>A0AAD7G2N3</accession>
<comment type="caution">
    <text evidence="2">The sequence shown here is derived from an EMBL/GenBank/DDBJ whole genome shotgun (WGS) entry which is preliminary data.</text>
</comment>
<evidence type="ECO:0000313" key="3">
    <source>
        <dbReference type="Proteomes" id="UP001221757"/>
    </source>
</evidence>
<organism evidence="2 3">
    <name type="scientific">Mycena rosella</name>
    <name type="common">Pink bonnet</name>
    <name type="synonym">Agaricus rosellus</name>
    <dbReference type="NCBI Taxonomy" id="1033263"/>
    <lineage>
        <taxon>Eukaryota</taxon>
        <taxon>Fungi</taxon>
        <taxon>Dikarya</taxon>
        <taxon>Basidiomycota</taxon>
        <taxon>Agaricomycotina</taxon>
        <taxon>Agaricomycetes</taxon>
        <taxon>Agaricomycetidae</taxon>
        <taxon>Agaricales</taxon>
        <taxon>Marasmiineae</taxon>
        <taxon>Mycenaceae</taxon>
        <taxon>Mycena</taxon>
    </lineage>
</organism>
<evidence type="ECO:0000313" key="2">
    <source>
        <dbReference type="EMBL" id="KAJ7659975.1"/>
    </source>
</evidence>
<feature type="compositionally biased region" description="Polar residues" evidence="1">
    <location>
        <begin position="200"/>
        <end position="214"/>
    </location>
</feature>
<sequence>MSLHLPSLAYQYVVVRYSLDTHTRVGDTSFKELYTDAFNTLRGLVILHSHELAQHATTHMTSLHVLACLSHGVVPPFVLAHRAPLAALGPRPVAAHRAAAGTLILLATSAFAANHADQRPLPRSAFSARATYGLCLLCATHQPRTTHAAHRYRALHASCIPVTCVPATPPPASPAAAPASSPLRYSDIRTSPRSPLAPCSSASHPSTDNAQPAEQQVQLGVGLRREHRPGAQGVPLIGLGLAGKCEARAQVRELGYVLWEGAERAGDAAWGASLHRVPPRGPEPVPLLPHVPCPSSRLGGYGHRRPLVPERGVHGDGAHAHQEAVTSTAMSQANKAIWACGVPDPEAFLMAGMLNALDTQNKSFLNGLLAVPNLTLALVKERLEAKAAHKPTPAGEVYTACRCCRIARPKGVE</sequence>
<dbReference type="Proteomes" id="UP001221757">
    <property type="component" value="Unassembled WGS sequence"/>
</dbReference>